<feature type="transmembrane region" description="Helical" evidence="1">
    <location>
        <begin position="76"/>
        <end position="93"/>
    </location>
</feature>
<evidence type="ECO:0000313" key="2">
    <source>
        <dbReference type="EMBL" id="GHH96605.1"/>
    </source>
</evidence>
<comment type="caution">
    <text evidence="2">The sequence shown here is derived from an EMBL/GenBank/DDBJ whole genome shotgun (WGS) entry which is preliminary data.</text>
</comment>
<organism evidence="2 3">
    <name type="scientific">Neobacillus kokaensis</name>
    <dbReference type="NCBI Taxonomy" id="2759023"/>
    <lineage>
        <taxon>Bacteria</taxon>
        <taxon>Bacillati</taxon>
        <taxon>Bacillota</taxon>
        <taxon>Bacilli</taxon>
        <taxon>Bacillales</taxon>
        <taxon>Bacillaceae</taxon>
        <taxon>Neobacillus</taxon>
    </lineage>
</organism>
<dbReference type="Proteomes" id="UP000637074">
    <property type="component" value="Unassembled WGS sequence"/>
</dbReference>
<accession>A0ABQ3MVC2</accession>
<evidence type="ECO:0000256" key="1">
    <source>
        <dbReference type="SAM" id="Phobius"/>
    </source>
</evidence>
<keyword evidence="1" id="KW-1133">Transmembrane helix</keyword>
<evidence type="ECO:0000313" key="3">
    <source>
        <dbReference type="Proteomes" id="UP000637074"/>
    </source>
</evidence>
<protein>
    <recommendedName>
        <fullName evidence="4">DUF4131 domain-containing protein</fullName>
    </recommendedName>
</protein>
<feature type="transmembrane region" description="Helical" evidence="1">
    <location>
        <begin position="23"/>
        <end position="41"/>
    </location>
</feature>
<feature type="transmembrane region" description="Helical" evidence="1">
    <location>
        <begin position="47"/>
        <end position="67"/>
    </location>
</feature>
<keyword evidence="3" id="KW-1185">Reference proteome</keyword>
<dbReference type="RefSeq" id="WP_191268721.1">
    <property type="nucleotide sequence ID" value="NZ_BNDS01000001.1"/>
</dbReference>
<reference evidence="2 3" key="1">
    <citation type="journal article" date="2022" name="Int. J. Syst. Evol. Microbiol.">
        <title>Neobacillus kokaensis sp. nov., isolated from soil.</title>
        <authorList>
            <person name="Yuki K."/>
            <person name="Matsubara H."/>
            <person name="Yamaguchi S."/>
        </authorList>
    </citation>
    <scope>NUCLEOTIDE SEQUENCE [LARGE SCALE GENOMIC DNA]</scope>
    <source>
        <strain evidence="2 3">LOB 377</strain>
    </source>
</reference>
<gene>
    <name evidence="2" type="ORF">AM1BK_01480</name>
</gene>
<proteinExistence type="predicted"/>
<dbReference type="EMBL" id="BNDS01000001">
    <property type="protein sequence ID" value="GHH96605.1"/>
    <property type="molecule type" value="Genomic_DNA"/>
</dbReference>
<keyword evidence="1" id="KW-0812">Transmembrane</keyword>
<evidence type="ECO:0008006" key="4">
    <source>
        <dbReference type="Google" id="ProtNLM"/>
    </source>
</evidence>
<keyword evidence="1" id="KW-0472">Membrane</keyword>
<name>A0ABQ3MVC2_9BACI</name>
<sequence length="172" mass="20338">MNKQSDNQEKLPSNPFNKLIRRIWYVFLAIGSIGLLLQNKFEIKETFWIISVSTLFLAFFCAVILFNKSFQFAERILYTIATIVLMFVYPHWLDIPAYLTNNYRVVEGVPTEFEYRSPYKAGRYLHVEISNVELKLPSSIPNMESDNWFVIHYLPYSKFIIDYKIISKQEGK</sequence>